<reference evidence="2 3" key="1">
    <citation type="submission" date="2019-01" db="EMBL/GenBank/DDBJ databases">
        <title>Genomic insights into a novel species Rhodoferax sp.</title>
        <authorList>
            <person name="Jin L."/>
        </authorList>
    </citation>
    <scope>NUCLEOTIDE SEQUENCE [LARGE SCALE GENOMIC DNA]</scope>
    <source>
        <strain evidence="2 3">CHu59-6-5</strain>
    </source>
</reference>
<dbReference type="GO" id="GO:0035556">
    <property type="term" value="P:intracellular signal transduction"/>
    <property type="evidence" value="ECO:0007669"/>
    <property type="project" value="InterPro"/>
</dbReference>
<dbReference type="OrthoDB" id="7432864at2"/>
<dbReference type="SUPFAM" id="SSF46785">
    <property type="entry name" value="Winged helix' DNA-binding domain"/>
    <property type="match status" value="2"/>
</dbReference>
<feature type="domain" description="DEP" evidence="1">
    <location>
        <begin position="184"/>
        <end position="257"/>
    </location>
</feature>
<evidence type="ECO:0000313" key="2">
    <source>
        <dbReference type="EMBL" id="QDL36421.1"/>
    </source>
</evidence>
<protein>
    <recommendedName>
        <fullName evidence="1">DEP domain-containing protein</fullName>
    </recommendedName>
</protein>
<dbReference type="Gene3D" id="1.10.10.10">
    <property type="entry name" value="Winged helix-like DNA-binding domain superfamily/Winged helix DNA-binding domain"/>
    <property type="match status" value="2"/>
</dbReference>
<sequence>MHQSPGLTAMIDLPPVARRSAQRAGLSALRVLPRDMPADRNRHENVLLRLADRPHTVAFIDISRGGMATRPTLIEIDAALPRDATRQRMFLTRLEGGHVSEADRRWVHALEFADLLPEFDARDCEGSLRSALDGVTRVLGMTPLAPEELARHARVPKQKRKVGTPRATLRALTGKSAEDVAELLHRSLAIQDLAYRLRTYPQCFVGSEAVAWMSRRWHRPATEAVAIGQALGSLGLMVHVTHDHPFLDNRLFYRLAVSEAADRLGLGQVLASVRASNGVPVADRSYLGATYPRCWIGAEAVDLLVARHALARRDAWVLLHRLMQFGLIEHVTHERPFIDGAFYYRFTGPPADGKS</sequence>
<dbReference type="PANTHER" id="PTHR22829:SF16">
    <property type="entry name" value="PH DOMAIN-CONTAINING PROTEIN"/>
    <property type="match status" value="1"/>
</dbReference>
<dbReference type="CDD" id="cd04371">
    <property type="entry name" value="DEP"/>
    <property type="match status" value="2"/>
</dbReference>
<dbReference type="Proteomes" id="UP000316798">
    <property type="component" value="Chromosome"/>
</dbReference>
<name>A0A515D7M7_9BURK</name>
<dbReference type="AlphaFoldDB" id="A0A515D7M7"/>
<dbReference type="InterPro" id="IPR036390">
    <property type="entry name" value="WH_DNA-bd_sf"/>
</dbReference>
<dbReference type="InterPro" id="IPR051832">
    <property type="entry name" value="mTOR-Rac_regulators"/>
</dbReference>
<organism evidence="2 3">
    <name type="scientific">Rhodoferax sediminis</name>
    <dbReference type="NCBI Taxonomy" id="2509614"/>
    <lineage>
        <taxon>Bacteria</taxon>
        <taxon>Pseudomonadati</taxon>
        <taxon>Pseudomonadota</taxon>
        <taxon>Betaproteobacteria</taxon>
        <taxon>Burkholderiales</taxon>
        <taxon>Comamonadaceae</taxon>
        <taxon>Rhodoferax</taxon>
    </lineage>
</organism>
<dbReference type="PROSITE" id="PS50186">
    <property type="entry name" value="DEP"/>
    <property type="match status" value="2"/>
</dbReference>
<dbReference type="InterPro" id="IPR036388">
    <property type="entry name" value="WH-like_DNA-bd_sf"/>
</dbReference>
<dbReference type="PANTHER" id="PTHR22829">
    <property type="entry name" value="DEP DOMAIN PROTEIN"/>
    <property type="match status" value="1"/>
</dbReference>
<dbReference type="EMBL" id="CP035503">
    <property type="protein sequence ID" value="QDL36421.1"/>
    <property type="molecule type" value="Genomic_DNA"/>
</dbReference>
<keyword evidence="3" id="KW-1185">Reference proteome</keyword>
<gene>
    <name evidence="2" type="ORF">EUB48_03235</name>
</gene>
<dbReference type="SMART" id="SM00049">
    <property type="entry name" value="DEP"/>
    <property type="match status" value="2"/>
</dbReference>
<proteinExistence type="predicted"/>
<feature type="domain" description="DEP" evidence="1">
    <location>
        <begin position="275"/>
        <end position="348"/>
    </location>
</feature>
<evidence type="ECO:0000313" key="3">
    <source>
        <dbReference type="Proteomes" id="UP000316798"/>
    </source>
</evidence>
<dbReference type="InterPro" id="IPR000591">
    <property type="entry name" value="DEP_dom"/>
</dbReference>
<evidence type="ECO:0000259" key="1">
    <source>
        <dbReference type="PROSITE" id="PS50186"/>
    </source>
</evidence>
<dbReference type="Pfam" id="PF00610">
    <property type="entry name" value="DEP"/>
    <property type="match status" value="2"/>
</dbReference>
<accession>A0A515D7M7</accession>
<dbReference type="KEGG" id="rhf:EUB48_03235"/>
<dbReference type="GO" id="GO:0023051">
    <property type="term" value="P:regulation of signaling"/>
    <property type="evidence" value="ECO:0007669"/>
    <property type="project" value="TreeGrafter"/>
</dbReference>